<evidence type="ECO:0000313" key="3">
    <source>
        <dbReference type="Proteomes" id="UP000053477"/>
    </source>
</evidence>
<feature type="region of interest" description="Disordered" evidence="1">
    <location>
        <begin position="422"/>
        <end position="465"/>
    </location>
</feature>
<dbReference type="InParanoid" id="A0A0H2S526"/>
<proteinExistence type="predicted"/>
<organism evidence="2 3">
    <name type="scientific">Schizopora paradoxa</name>
    <dbReference type="NCBI Taxonomy" id="27342"/>
    <lineage>
        <taxon>Eukaryota</taxon>
        <taxon>Fungi</taxon>
        <taxon>Dikarya</taxon>
        <taxon>Basidiomycota</taxon>
        <taxon>Agaricomycotina</taxon>
        <taxon>Agaricomycetes</taxon>
        <taxon>Hymenochaetales</taxon>
        <taxon>Schizoporaceae</taxon>
        <taxon>Schizopora</taxon>
    </lineage>
</organism>
<gene>
    <name evidence="2" type="ORF">SCHPADRAFT_885687</name>
</gene>
<keyword evidence="3" id="KW-1185">Reference proteome</keyword>
<feature type="compositionally biased region" description="Polar residues" evidence="1">
    <location>
        <begin position="59"/>
        <end position="70"/>
    </location>
</feature>
<feature type="compositionally biased region" description="Low complexity" evidence="1">
    <location>
        <begin position="12"/>
        <end position="23"/>
    </location>
</feature>
<dbReference type="AlphaFoldDB" id="A0A0H2S526"/>
<evidence type="ECO:0000313" key="2">
    <source>
        <dbReference type="EMBL" id="KLO19024.1"/>
    </source>
</evidence>
<name>A0A0H2S526_9AGAM</name>
<protein>
    <submittedName>
        <fullName evidence="2">Uncharacterized protein</fullName>
    </submittedName>
</protein>
<dbReference type="OrthoDB" id="10612617at2759"/>
<accession>A0A0H2S526</accession>
<feature type="compositionally biased region" description="Low complexity" evidence="1">
    <location>
        <begin position="71"/>
        <end position="96"/>
    </location>
</feature>
<sequence length="555" mass="60377">MAGADKEKRITKPTAKAAAAAEVPAPPEKRARGRPRKQQEPPVAPPTKQQGNKPVLRSTRATSRASTKNSKAQAAPPVDAPAQATATAEGTGKATKSNVGQKRKASKSVDGRKATKRVAIEDGRTTQEEYTLEPTDDVFVDTFTAGIVDGTIIEEDNYEEEDDLSSDDDILGAFSTPFPHKKRVVPKGRQSVGKLNIKVQVHDGVALRNVCISSKDGLYELLEKISNAMKRPSQLVEMGYEAPWSSKVGQKKNLAYVTNEDELDDFWVSLNRYAKGKYTSADEWGAGIVFRNMQDNLLQAAKANSRPKDAPGSKGGKPGDSANPRNSAQELVVHATEKIGVGMFCTGHNRLCYKTWDGKCRTYGPEFVGEHAKLLARGEPGVVADQVPSCMTSKLLDFVRPGRKNRAAIHSDALATSEAAGIGTINPPTFEAPPADTRRSVPPPSARDNTPPIFARDNPPGHKGPLDYPAIANWLRRCEEDLERGRDKHAYSSLAVIFSSNGCTRIDDIARMSREELRRLAQEDGLEATIGLINRVHDYATEDVAFVKKFGKLPS</sequence>
<reference evidence="2 3" key="1">
    <citation type="submission" date="2015-04" db="EMBL/GenBank/DDBJ databases">
        <title>Complete genome sequence of Schizopora paradoxa KUC8140, a cosmopolitan wood degrader in East Asia.</title>
        <authorList>
            <consortium name="DOE Joint Genome Institute"/>
            <person name="Min B."/>
            <person name="Park H."/>
            <person name="Jang Y."/>
            <person name="Kim J.-J."/>
            <person name="Kim K.H."/>
            <person name="Pangilinan J."/>
            <person name="Lipzen A."/>
            <person name="Riley R."/>
            <person name="Grigoriev I.V."/>
            <person name="Spatafora J.W."/>
            <person name="Choi I.-G."/>
        </authorList>
    </citation>
    <scope>NUCLEOTIDE SEQUENCE [LARGE SCALE GENOMIC DNA]</scope>
    <source>
        <strain evidence="2 3">KUC8140</strain>
    </source>
</reference>
<feature type="region of interest" description="Disordered" evidence="1">
    <location>
        <begin position="302"/>
        <end position="327"/>
    </location>
</feature>
<dbReference type="EMBL" id="KQ085889">
    <property type="protein sequence ID" value="KLO19024.1"/>
    <property type="molecule type" value="Genomic_DNA"/>
</dbReference>
<feature type="region of interest" description="Disordered" evidence="1">
    <location>
        <begin position="1"/>
        <end position="122"/>
    </location>
</feature>
<dbReference type="Proteomes" id="UP000053477">
    <property type="component" value="Unassembled WGS sequence"/>
</dbReference>
<feature type="compositionally biased region" description="Basic and acidic residues" evidence="1">
    <location>
        <begin position="1"/>
        <end position="10"/>
    </location>
</feature>
<feature type="compositionally biased region" description="Basic and acidic residues" evidence="1">
    <location>
        <begin position="107"/>
        <end position="122"/>
    </location>
</feature>
<evidence type="ECO:0000256" key="1">
    <source>
        <dbReference type="SAM" id="MobiDB-lite"/>
    </source>
</evidence>